<keyword evidence="2" id="KW-1133">Transmembrane helix</keyword>
<keyword evidence="2" id="KW-0812">Transmembrane</keyword>
<feature type="transmembrane region" description="Helical" evidence="2">
    <location>
        <begin position="448"/>
        <end position="469"/>
    </location>
</feature>
<dbReference type="Proteomes" id="UP000032120">
    <property type="component" value="Unassembled WGS sequence"/>
</dbReference>
<feature type="region of interest" description="Disordered" evidence="1">
    <location>
        <begin position="276"/>
        <end position="357"/>
    </location>
</feature>
<dbReference type="RefSeq" id="WP_042542895.1">
    <property type="nucleotide sequence ID" value="NZ_JXSQ01000002.1"/>
</dbReference>
<sequence>MSEQEHERPLTRRELRMREQAERAGVEATDEAAAGEPSVVAEEPVEQAAATPNGDGASIEVEIDPLNADGTPRTRREMRELREAAIAEILAEREAAAPENASDAPETRPTATPVAATPDADADAPVADADAPTEALRVEDLLGPDAPEAMIESEIELDAPTEAFTLEDILDAAEPTSPTGDAEAVANLFGEGDAPEAESEAVEADEVDLDAEVQDEAPIDATSIVDVDPDLAAADLDASAVDADELATEADTEDVAGAADAEIAAEAPLEAELADENVKAVEEDTSRDTAGYSFPDIKPPEEWRSVFDDPSRAASITAPGESGDFDDLISRAVAQEGSTGGTGTSALILPSHPGDTGSLTGPLGATGELFVTGSIELPKSMGETGGHSGIHDSIDYDPFLTGDHTESIAAASDSGPMPVSAMSAVSARRRPEVPVVAEPTKDRSKVPLILALSGGGLIVVVAGVVVYAATQGLFG</sequence>
<feature type="compositionally biased region" description="Basic and acidic residues" evidence="1">
    <location>
        <begin position="72"/>
        <end position="96"/>
    </location>
</feature>
<feature type="region of interest" description="Disordered" evidence="1">
    <location>
        <begin position="1"/>
        <end position="144"/>
    </location>
</feature>
<proteinExistence type="predicted"/>
<dbReference type="AlphaFoldDB" id="A0A0D0H8U5"/>
<dbReference type="EMBL" id="JXSQ01000002">
    <property type="protein sequence ID" value="KIP53610.1"/>
    <property type="molecule type" value="Genomic_DNA"/>
</dbReference>
<feature type="compositionally biased region" description="Low complexity" evidence="1">
    <location>
        <begin position="31"/>
        <end position="52"/>
    </location>
</feature>
<evidence type="ECO:0000313" key="4">
    <source>
        <dbReference type="Proteomes" id="UP000032120"/>
    </source>
</evidence>
<organism evidence="3 4">
    <name type="scientific">Leucobacter komagatae</name>
    <dbReference type="NCBI Taxonomy" id="55969"/>
    <lineage>
        <taxon>Bacteria</taxon>
        <taxon>Bacillati</taxon>
        <taxon>Actinomycetota</taxon>
        <taxon>Actinomycetes</taxon>
        <taxon>Micrococcales</taxon>
        <taxon>Microbacteriaceae</taxon>
        <taxon>Leucobacter</taxon>
    </lineage>
</organism>
<comment type="caution">
    <text evidence="3">The sequence shown here is derived from an EMBL/GenBank/DDBJ whole genome shotgun (WGS) entry which is preliminary data.</text>
</comment>
<evidence type="ECO:0000313" key="3">
    <source>
        <dbReference type="EMBL" id="KIP53610.1"/>
    </source>
</evidence>
<dbReference type="OrthoDB" id="4991162at2"/>
<feature type="compositionally biased region" description="Basic and acidic residues" evidence="1">
    <location>
        <begin position="276"/>
        <end position="287"/>
    </location>
</feature>
<keyword evidence="4" id="KW-1185">Reference proteome</keyword>
<feature type="compositionally biased region" description="Low complexity" evidence="1">
    <location>
        <begin position="107"/>
        <end position="135"/>
    </location>
</feature>
<name>A0A0D0H8U5_9MICO</name>
<accession>A0A0D0H8U5</accession>
<reference evidence="3 4" key="1">
    <citation type="submission" date="2015-01" db="EMBL/GenBank/DDBJ databases">
        <title>Draft genome sequence of Leucobacter komagatae strain VKM ST2845.</title>
        <authorList>
            <person name="Karlyshev A.V."/>
            <person name="Kudryashova E.B."/>
        </authorList>
    </citation>
    <scope>NUCLEOTIDE SEQUENCE [LARGE SCALE GENOMIC DNA]</scope>
    <source>
        <strain evidence="3 4">VKM ST2845</strain>
    </source>
</reference>
<protein>
    <submittedName>
        <fullName evidence="3">Uncharacterized protein</fullName>
    </submittedName>
</protein>
<gene>
    <name evidence="3" type="ORF">SD72_02930</name>
</gene>
<feature type="compositionally biased region" description="Basic and acidic residues" evidence="1">
    <location>
        <begin position="1"/>
        <end position="25"/>
    </location>
</feature>
<keyword evidence="2" id="KW-0472">Membrane</keyword>
<feature type="compositionally biased region" description="Basic and acidic residues" evidence="1">
    <location>
        <begin position="298"/>
        <end position="311"/>
    </location>
</feature>
<evidence type="ECO:0000256" key="2">
    <source>
        <dbReference type="SAM" id="Phobius"/>
    </source>
</evidence>
<evidence type="ECO:0000256" key="1">
    <source>
        <dbReference type="SAM" id="MobiDB-lite"/>
    </source>
</evidence>